<sequence>MERTLHGSCACGRNHYIVEVPPSSDQLASILFDSSLRTRRHQATPFSAFLRVPLSWYHSSASAFFPDEPPHLIRRTYHDEQPRAPTGLRRQFCGFCGTPLTAWHERTREDADFIALTLGSLREQDVGELEDMGLFRGGDGDEDGGEAEGSRAATPTAAGARQLRREVFGPLQVAEGRGAPWFERLVEDSRLGAITRTRGGYEASDGSWREEWEVLEWTNEGQEAEGGTPGKRKLGAS</sequence>
<accession>A0ABR3SWA1</accession>
<protein>
    <recommendedName>
        <fullName evidence="4">Mss4-like protein</fullName>
    </recommendedName>
</protein>
<evidence type="ECO:0000313" key="2">
    <source>
        <dbReference type="EMBL" id="KAL1631203.1"/>
    </source>
</evidence>
<keyword evidence="3" id="KW-1185">Reference proteome</keyword>
<dbReference type="Gene3D" id="3.90.1590.10">
    <property type="entry name" value="glutathione-dependent formaldehyde- activating enzyme (gfa)"/>
    <property type="match status" value="1"/>
</dbReference>
<dbReference type="Proteomes" id="UP001521116">
    <property type="component" value="Unassembled WGS sequence"/>
</dbReference>
<proteinExistence type="predicted"/>
<reference evidence="2 3" key="1">
    <citation type="submission" date="2024-02" db="EMBL/GenBank/DDBJ databases">
        <title>De novo assembly and annotation of 12 fungi associated with fruit tree decline syndrome in Ontario, Canada.</title>
        <authorList>
            <person name="Sulman M."/>
            <person name="Ellouze W."/>
            <person name="Ilyukhin E."/>
        </authorList>
    </citation>
    <scope>NUCLEOTIDE SEQUENCE [LARGE SCALE GENOMIC DNA]</scope>
    <source>
        <strain evidence="2 3">M1-105</strain>
    </source>
</reference>
<evidence type="ECO:0000313" key="3">
    <source>
        <dbReference type="Proteomes" id="UP001521116"/>
    </source>
</evidence>
<feature type="region of interest" description="Disordered" evidence="1">
    <location>
        <begin position="218"/>
        <end position="237"/>
    </location>
</feature>
<organism evidence="2 3">
    <name type="scientific">Neofusicoccum ribis</name>
    <dbReference type="NCBI Taxonomy" id="45134"/>
    <lineage>
        <taxon>Eukaryota</taxon>
        <taxon>Fungi</taxon>
        <taxon>Dikarya</taxon>
        <taxon>Ascomycota</taxon>
        <taxon>Pezizomycotina</taxon>
        <taxon>Dothideomycetes</taxon>
        <taxon>Dothideomycetes incertae sedis</taxon>
        <taxon>Botryosphaeriales</taxon>
        <taxon>Botryosphaeriaceae</taxon>
        <taxon>Neofusicoccum</taxon>
    </lineage>
</organism>
<dbReference type="InterPro" id="IPR011057">
    <property type="entry name" value="Mss4-like_sf"/>
</dbReference>
<feature type="region of interest" description="Disordered" evidence="1">
    <location>
        <begin position="135"/>
        <end position="163"/>
    </location>
</feature>
<dbReference type="EMBL" id="JAJVDC020000040">
    <property type="protein sequence ID" value="KAL1631203.1"/>
    <property type="molecule type" value="Genomic_DNA"/>
</dbReference>
<name>A0ABR3SWA1_9PEZI</name>
<evidence type="ECO:0000256" key="1">
    <source>
        <dbReference type="SAM" id="MobiDB-lite"/>
    </source>
</evidence>
<gene>
    <name evidence="2" type="ORF">SLS56_004450</name>
</gene>
<comment type="caution">
    <text evidence="2">The sequence shown here is derived from an EMBL/GenBank/DDBJ whole genome shotgun (WGS) entry which is preliminary data.</text>
</comment>
<evidence type="ECO:0008006" key="4">
    <source>
        <dbReference type="Google" id="ProtNLM"/>
    </source>
</evidence>
<dbReference type="SUPFAM" id="SSF51316">
    <property type="entry name" value="Mss4-like"/>
    <property type="match status" value="1"/>
</dbReference>